<name>D5RCI9_FUSN2</name>
<proteinExistence type="predicted"/>
<dbReference type="EMBL" id="ADVK01000025">
    <property type="protein sequence ID" value="EFG95498.1"/>
    <property type="molecule type" value="Genomic_DNA"/>
</dbReference>
<organism evidence="2 3">
    <name type="scientific">Fusobacterium nucleatum subsp. nucleatum (strain ATCC 23726 / VPI 4351)</name>
    <dbReference type="NCBI Taxonomy" id="525283"/>
    <lineage>
        <taxon>Bacteria</taxon>
        <taxon>Fusobacteriati</taxon>
        <taxon>Fusobacteriota</taxon>
        <taxon>Fusobacteriia</taxon>
        <taxon>Fusobacteriales</taxon>
        <taxon>Fusobacteriaceae</taxon>
        <taxon>Fusobacterium</taxon>
    </lineage>
</organism>
<dbReference type="PIRSF" id="PIRSF002741">
    <property type="entry name" value="MppA"/>
    <property type="match status" value="1"/>
</dbReference>
<sequence length="538" mass="59535">MILKSNFYNFNFNVQEEIVKKKVLLGIFLALISVGILMSCGTEKEKEAVLTEAQANGGHMNIALYWFGETLDPAENWDGWTLTRAAVGETLVTVDENLQLVGQLADSWENIDETTWKFHIRQGVTFQNGNPLTPEAVKSSIERTVKINERGENALKLASIDVDGEYVVIKTKEPYGAFLANISDPMFIIVDTSVDTSKFKETPICTGPYMVTSFKPATSFETVAYENYWGGKPALDSVTVFDIEDDNTRALSLQSGDVDMAQGIRAGDIALFTDNKDYIVKSTTGTRIEFLVMNIEKAPFNDKNLRLAINSAVDYDTIAKVVGGGAVPARAPFPASAPYGYSELNKQTFDLEKTKTLLAEAGYKDTNNDGYVDKDGKNLELNIYGTAGGNTRANSTVAELLESQLKTAGIKANIKIAENLDEIKKNGEFDLLFQNWQTVSTGDSQWFLDNAFKTGGSGNYGKYSNKQLDDLINKLATTFDVKERQKITKETSQIIIDEGYGTYLISQANVNVSNNKVENMGNFPIDYYFLTVNTKIKK</sequence>
<dbReference type="InterPro" id="IPR030678">
    <property type="entry name" value="Peptide/Ni-bd"/>
</dbReference>
<dbReference type="InterPro" id="IPR039424">
    <property type="entry name" value="SBP_5"/>
</dbReference>
<gene>
    <name evidence="2" type="ORF">HMPREF0397_0924</name>
</gene>
<evidence type="ECO:0000259" key="1">
    <source>
        <dbReference type="Pfam" id="PF00496"/>
    </source>
</evidence>
<dbReference type="SUPFAM" id="SSF53850">
    <property type="entry name" value="Periplasmic binding protein-like II"/>
    <property type="match status" value="1"/>
</dbReference>
<accession>D5RCI9</accession>
<feature type="domain" description="Solute-binding protein family 5" evidence="1">
    <location>
        <begin position="100"/>
        <end position="458"/>
    </location>
</feature>
<dbReference type="Pfam" id="PF00496">
    <property type="entry name" value="SBP_bac_5"/>
    <property type="match status" value="1"/>
</dbReference>
<reference evidence="2 3" key="1">
    <citation type="submission" date="2010-04" db="EMBL/GenBank/DDBJ databases">
        <authorList>
            <person name="Qin X."/>
            <person name="Bachman B."/>
            <person name="Battles P."/>
            <person name="Bell A."/>
            <person name="Bess C."/>
            <person name="Bickham C."/>
            <person name="Chaboub L."/>
            <person name="Chen D."/>
            <person name="Coyle M."/>
            <person name="Deiros D.R."/>
            <person name="Dinh H."/>
            <person name="Forbes L."/>
            <person name="Fowler G."/>
            <person name="Francisco L."/>
            <person name="Fu Q."/>
            <person name="Gubbala S."/>
            <person name="Hale W."/>
            <person name="Han Y."/>
            <person name="Hemphill L."/>
            <person name="Highlander S.K."/>
            <person name="Hirani K."/>
            <person name="Hogues M."/>
            <person name="Jackson L."/>
            <person name="Jakkamsetti A."/>
            <person name="Javaid M."/>
            <person name="Jiang H."/>
            <person name="Korchina V."/>
            <person name="Kovar C."/>
            <person name="Lara F."/>
            <person name="Lee S."/>
            <person name="Mata R."/>
            <person name="Mathew T."/>
            <person name="Moen C."/>
            <person name="Morales K."/>
            <person name="Munidasa M."/>
            <person name="Nazareth L."/>
            <person name="Ngo R."/>
            <person name="Nguyen L."/>
            <person name="Okwuonu G."/>
            <person name="Ongeri F."/>
            <person name="Patil S."/>
            <person name="Petrosino J."/>
            <person name="Pham C."/>
            <person name="Pham P."/>
            <person name="Pu L.-L."/>
            <person name="Puazo M."/>
            <person name="Raj R."/>
            <person name="Reid J."/>
            <person name="Rouhana J."/>
            <person name="Saada N."/>
            <person name="Shang Y."/>
            <person name="Simmons D."/>
            <person name="Thornton R."/>
            <person name="Warren J."/>
            <person name="Weissenberger G."/>
            <person name="Zhang J."/>
            <person name="Zhang L."/>
            <person name="Zhou C."/>
            <person name="Zhu D."/>
            <person name="Muzny D."/>
            <person name="Worley K."/>
            <person name="Gibbs R."/>
        </authorList>
    </citation>
    <scope>NUCLEOTIDE SEQUENCE [LARGE SCALE GENOMIC DNA]</scope>
    <source>
        <strain evidence="3">ATCC 23726 / VPI 4351</strain>
    </source>
</reference>
<dbReference type="Gene3D" id="3.40.190.10">
    <property type="entry name" value="Periplasmic binding protein-like II"/>
    <property type="match status" value="1"/>
</dbReference>
<evidence type="ECO:0000313" key="3">
    <source>
        <dbReference type="Proteomes" id="UP000003643"/>
    </source>
</evidence>
<dbReference type="AlphaFoldDB" id="D5RCI9"/>
<dbReference type="GO" id="GO:0015833">
    <property type="term" value="P:peptide transport"/>
    <property type="evidence" value="ECO:0007669"/>
    <property type="project" value="TreeGrafter"/>
</dbReference>
<protein>
    <submittedName>
        <fullName evidence="2">ABC transporter, substrate-binding protein, family 5</fullName>
    </submittedName>
</protein>
<dbReference type="GO" id="GO:1904680">
    <property type="term" value="F:peptide transmembrane transporter activity"/>
    <property type="evidence" value="ECO:0007669"/>
    <property type="project" value="TreeGrafter"/>
</dbReference>
<dbReference type="PANTHER" id="PTHR30290:SF81">
    <property type="entry name" value="OLIGOPEPTIDE-BINDING PROTEIN OPPA"/>
    <property type="match status" value="1"/>
</dbReference>
<comment type="caution">
    <text evidence="2">The sequence shown here is derived from an EMBL/GenBank/DDBJ whole genome shotgun (WGS) entry which is preliminary data.</text>
</comment>
<dbReference type="Proteomes" id="UP000003643">
    <property type="component" value="Unassembled WGS sequence"/>
</dbReference>
<dbReference type="CDD" id="cd08490">
    <property type="entry name" value="PBP2_NikA_DppA_OppA_like_3"/>
    <property type="match status" value="1"/>
</dbReference>
<evidence type="ECO:0000313" key="2">
    <source>
        <dbReference type="EMBL" id="EFG95498.1"/>
    </source>
</evidence>
<dbReference type="GO" id="GO:0043190">
    <property type="term" value="C:ATP-binding cassette (ABC) transporter complex"/>
    <property type="evidence" value="ECO:0007669"/>
    <property type="project" value="InterPro"/>
</dbReference>
<dbReference type="Gene3D" id="3.10.105.10">
    <property type="entry name" value="Dipeptide-binding Protein, Domain 3"/>
    <property type="match status" value="1"/>
</dbReference>
<dbReference type="InterPro" id="IPR000914">
    <property type="entry name" value="SBP_5_dom"/>
</dbReference>
<dbReference type="FunFam" id="3.40.190.10:FF:000395">
    <property type="entry name" value="Oligopeptide ABC transporter, solute-binding protein"/>
    <property type="match status" value="1"/>
</dbReference>
<dbReference type="PANTHER" id="PTHR30290">
    <property type="entry name" value="PERIPLASMIC BINDING COMPONENT OF ABC TRANSPORTER"/>
    <property type="match status" value="1"/>
</dbReference>
<dbReference type="GO" id="GO:0042597">
    <property type="term" value="C:periplasmic space"/>
    <property type="evidence" value="ECO:0007669"/>
    <property type="project" value="UniProtKB-ARBA"/>
</dbReference>